<dbReference type="RefSeq" id="WP_316983963.1">
    <property type="nucleotide sequence ID" value="NZ_CP136521.1"/>
</dbReference>
<keyword evidence="1" id="KW-1133">Transmembrane helix</keyword>
<sequence length="66" mass="7363">MAGLVLGVLIGLGIMDLDLNNTFVIGVITVPFGLGFVYLFYILLERKWKKTVVVIKDEINDIGKHE</sequence>
<name>A0AA97EMY3_9FLAO</name>
<proteinExistence type="predicted"/>
<organism evidence="2 3">
    <name type="scientific">Hwangdonia lutea</name>
    <dbReference type="NCBI Taxonomy" id="3075823"/>
    <lineage>
        <taxon>Bacteria</taxon>
        <taxon>Pseudomonadati</taxon>
        <taxon>Bacteroidota</taxon>
        <taxon>Flavobacteriia</taxon>
        <taxon>Flavobacteriales</taxon>
        <taxon>Flavobacteriaceae</taxon>
        <taxon>Hwangdonia</taxon>
    </lineage>
</organism>
<gene>
    <name evidence="2" type="ORF">RNZ46_03290</name>
</gene>
<dbReference type="EMBL" id="CP136521">
    <property type="protein sequence ID" value="WOD44292.1"/>
    <property type="molecule type" value="Genomic_DNA"/>
</dbReference>
<dbReference type="Proteomes" id="UP001302486">
    <property type="component" value="Chromosome"/>
</dbReference>
<dbReference type="KEGG" id="hws:RNZ46_03290"/>
<evidence type="ECO:0000256" key="1">
    <source>
        <dbReference type="SAM" id="Phobius"/>
    </source>
</evidence>
<dbReference type="AlphaFoldDB" id="A0AA97EMY3"/>
<feature type="transmembrane region" description="Helical" evidence="1">
    <location>
        <begin position="23"/>
        <end position="44"/>
    </location>
</feature>
<protein>
    <submittedName>
        <fullName evidence="2">Uncharacterized protein</fullName>
    </submittedName>
</protein>
<accession>A0AA97EMY3</accession>
<keyword evidence="1" id="KW-0812">Transmembrane</keyword>
<evidence type="ECO:0000313" key="2">
    <source>
        <dbReference type="EMBL" id="WOD44292.1"/>
    </source>
</evidence>
<reference evidence="3" key="1">
    <citation type="submission" date="2024-06" db="EMBL/GenBank/DDBJ databases">
        <title>Hwangdonia haimaensis gen. nov., sp. nov., a member of the family Flavobacteriaceae isolated from the haima cold seep.</title>
        <authorList>
            <person name="Li J."/>
        </authorList>
    </citation>
    <scope>NUCLEOTIDE SEQUENCE [LARGE SCALE GENOMIC DNA]</scope>
    <source>
        <strain evidence="3">SCSIO 19198</strain>
    </source>
</reference>
<keyword evidence="1" id="KW-0472">Membrane</keyword>
<keyword evidence="3" id="KW-1185">Reference proteome</keyword>
<evidence type="ECO:0000313" key="3">
    <source>
        <dbReference type="Proteomes" id="UP001302486"/>
    </source>
</evidence>